<feature type="domain" description="Flagellar basal-body/hook protein C-terminal" evidence="10">
    <location>
        <begin position="216"/>
        <end position="260"/>
    </location>
</feature>
<dbReference type="InterPro" id="IPR019776">
    <property type="entry name" value="Flagellar_basal_body_rod_CS"/>
</dbReference>
<dbReference type="PANTHER" id="PTHR30435:SF19">
    <property type="entry name" value="FLAGELLAR BASAL-BODY ROD PROTEIN FLGG"/>
    <property type="match status" value="1"/>
</dbReference>
<dbReference type="PROSITE" id="PS00588">
    <property type="entry name" value="FLAGELLA_BB_ROD"/>
    <property type="match status" value="1"/>
</dbReference>
<keyword evidence="12" id="KW-0969">Cilium</keyword>
<keyword evidence="4 8" id="KW-0975">Bacterial flagellum</keyword>
<dbReference type="STRING" id="361041.VW35_05285"/>
<comment type="subunit">
    <text evidence="5 8">The basal body constitutes a major portion of the flagellar organelle and consists of four rings (L,P,S, and M) mounted on a central rod. The rod consists of about 26 subunits of FlgG in the distal portion, and FlgB, FlgC and FlgF are thought to build up the proximal portion of the rod with about 6 subunits each.</text>
</comment>
<reference evidence="12 13" key="1">
    <citation type="submission" date="2015-03" db="EMBL/GenBank/DDBJ databases">
        <authorList>
            <person name="Hassan Y.I."/>
            <person name="Lepp D."/>
            <person name="Zhou T."/>
        </authorList>
    </citation>
    <scope>NUCLEOTIDE SEQUENCE [LARGE SCALE GENOMIC DNA]</scope>
    <source>
        <strain evidence="12 13">GH2-10</strain>
    </source>
</reference>
<evidence type="ECO:0000256" key="1">
    <source>
        <dbReference type="ARBA" id="ARBA00004117"/>
    </source>
</evidence>
<evidence type="ECO:0000259" key="9">
    <source>
        <dbReference type="Pfam" id="PF00460"/>
    </source>
</evidence>
<evidence type="ECO:0000256" key="5">
    <source>
        <dbReference type="ARBA" id="ARBA00025933"/>
    </source>
</evidence>
<evidence type="ECO:0000256" key="2">
    <source>
        <dbReference type="ARBA" id="ARBA00009677"/>
    </source>
</evidence>
<dbReference type="InterPro" id="IPR001444">
    <property type="entry name" value="Flag_bb_rod_N"/>
</dbReference>
<dbReference type="AlphaFoldDB" id="A0A0F5LE58"/>
<dbReference type="NCBIfam" id="TIGR03506">
    <property type="entry name" value="FlgEFG_subfam"/>
    <property type="match status" value="2"/>
</dbReference>
<sequence>MKALYIASTGMSAQERNVEVISNNIANMRTPGFKRQRAEFEDLLYQQISRAGSQTSDQGTLVPAGLEIGSGVRTVATPRVMSQGSVNVTERELDVAIRGEGFFMVDLPDGRTAYTRDGSFERNQDGTLVNSSGFAISGGITIPGDANSVSISPDGTVEAFIGTGGVPTQLGQLQLARFVNKSGLESMGDNLFLETPASGPAQVGIPNADGNGNLLQSYLEMANVNSVTEIADLIAAQRAYEMNARVISGADQMMQATSQLR</sequence>
<evidence type="ECO:0000256" key="8">
    <source>
        <dbReference type="RuleBase" id="RU362116"/>
    </source>
</evidence>
<dbReference type="OrthoDB" id="9804559at2"/>
<comment type="caution">
    <text evidence="12">The sequence shown here is derived from an EMBL/GenBank/DDBJ whole genome shotgun (WGS) entry which is preliminary data.</text>
</comment>
<dbReference type="InterPro" id="IPR020013">
    <property type="entry name" value="Flagellar_FlgE/F/G"/>
</dbReference>
<evidence type="ECO:0000313" key="13">
    <source>
        <dbReference type="Proteomes" id="UP000033514"/>
    </source>
</evidence>
<keyword evidence="12" id="KW-0282">Flagellum</keyword>
<protein>
    <recommendedName>
        <fullName evidence="3 7">Flagellar basal-body rod protein FlgG</fullName>
    </recommendedName>
    <alternativeName>
        <fullName evidence="6 8">Distal rod protein</fullName>
    </alternativeName>
</protein>
<feature type="domain" description="Flagellar hook protein FlgE/F/G-like D1" evidence="11">
    <location>
        <begin position="96"/>
        <end position="159"/>
    </location>
</feature>
<organism evidence="12 13">
    <name type="scientific">Devosia soli</name>
    <dbReference type="NCBI Taxonomy" id="361041"/>
    <lineage>
        <taxon>Bacteria</taxon>
        <taxon>Pseudomonadati</taxon>
        <taxon>Pseudomonadota</taxon>
        <taxon>Alphaproteobacteria</taxon>
        <taxon>Hyphomicrobiales</taxon>
        <taxon>Devosiaceae</taxon>
        <taxon>Devosia</taxon>
    </lineage>
</organism>
<dbReference type="PANTHER" id="PTHR30435">
    <property type="entry name" value="FLAGELLAR PROTEIN"/>
    <property type="match status" value="1"/>
</dbReference>
<evidence type="ECO:0000313" key="12">
    <source>
        <dbReference type="EMBL" id="KKB79892.1"/>
    </source>
</evidence>
<dbReference type="GO" id="GO:0071978">
    <property type="term" value="P:bacterial-type flagellum-dependent swarming motility"/>
    <property type="evidence" value="ECO:0007669"/>
    <property type="project" value="TreeGrafter"/>
</dbReference>
<dbReference type="SUPFAM" id="SSF117143">
    <property type="entry name" value="Flagellar hook protein flgE"/>
    <property type="match status" value="1"/>
</dbReference>
<dbReference type="Proteomes" id="UP000033514">
    <property type="component" value="Unassembled WGS sequence"/>
</dbReference>
<dbReference type="Pfam" id="PF06429">
    <property type="entry name" value="Flg_bbr_C"/>
    <property type="match status" value="1"/>
</dbReference>
<keyword evidence="12" id="KW-0966">Cell projection</keyword>
<comment type="subcellular location">
    <subcellularLocation>
        <location evidence="1 8">Bacterial flagellum basal body</location>
    </subcellularLocation>
</comment>
<dbReference type="PATRIC" id="fig|361041.3.peg.368"/>
<dbReference type="Pfam" id="PF22692">
    <property type="entry name" value="LlgE_F_G_D1"/>
    <property type="match status" value="1"/>
</dbReference>
<dbReference type="InterPro" id="IPR012834">
    <property type="entry name" value="FlgG_G_neg"/>
</dbReference>
<dbReference type="EMBL" id="LAJG01000014">
    <property type="protein sequence ID" value="KKB79892.1"/>
    <property type="molecule type" value="Genomic_DNA"/>
</dbReference>
<dbReference type="RefSeq" id="WP_046141959.1">
    <property type="nucleotide sequence ID" value="NZ_LAJG01000014.1"/>
</dbReference>
<dbReference type="InterPro" id="IPR037925">
    <property type="entry name" value="FlgE/F/G-like"/>
</dbReference>
<name>A0A0F5LE58_9HYPH</name>
<keyword evidence="13" id="KW-1185">Reference proteome</keyword>
<evidence type="ECO:0000256" key="3">
    <source>
        <dbReference type="ARBA" id="ARBA00017948"/>
    </source>
</evidence>
<comment type="similarity">
    <text evidence="2 8">Belongs to the flagella basal body rod proteins family.</text>
</comment>
<feature type="domain" description="Flagellar basal body rod protein N-terminal" evidence="9">
    <location>
        <begin position="4"/>
        <end position="34"/>
    </location>
</feature>
<accession>A0A0F5LE58</accession>
<evidence type="ECO:0000256" key="6">
    <source>
        <dbReference type="ARBA" id="ARBA00032912"/>
    </source>
</evidence>
<dbReference type="Pfam" id="PF00460">
    <property type="entry name" value="Flg_bb_rod"/>
    <property type="match status" value="1"/>
</dbReference>
<evidence type="ECO:0000256" key="4">
    <source>
        <dbReference type="ARBA" id="ARBA00023143"/>
    </source>
</evidence>
<gene>
    <name evidence="12" type="primary">flgG</name>
    <name evidence="12" type="ORF">VW35_05285</name>
</gene>
<evidence type="ECO:0000259" key="10">
    <source>
        <dbReference type="Pfam" id="PF06429"/>
    </source>
</evidence>
<evidence type="ECO:0000259" key="11">
    <source>
        <dbReference type="Pfam" id="PF22692"/>
    </source>
</evidence>
<dbReference type="InterPro" id="IPR010930">
    <property type="entry name" value="Flg_bb/hook_C_dom"/>
</dbReference>
<dbReference type="NCBIfam" id="TIGR02488">
    <property type="entry name" value="flgG_G_neg"/>
    <property type="match status" value="1"/>
</dbReference>
<dbReference type="GO" id="GO:0009426">
    <property type="term" value="C:bacterial-type flagellum basal body, distal rod"/>
    <property type="evidence" value="ECO:0007669"/>
    <property type="project" value="UniProtKB-UniRule"/>
</dbReference>
<evidence type="ECO:0000256" key="7">
    <source>
        <dbReference type="NCBIfam" id="TIGR02488"/>
    </source>
</evidence>
<dbReference type="InterPro" id="IPR053967">
    <property type="entry name" value="LlgE_F_G-like_D1"/>
</dbReference>
<proteinExistence type="inferred from homology"/>